<reference evidence="2" key="2">
    <citation type="submission" date="2023-06" db="EMBL/GenBank/DDBJ databases">
        <authorList>
            <consortium name="Lawrence Berkeley National Laboratory"/>
            <person name="Haridas S."/>
            <person name="Hensen N."/>
            <person name="Bonometti L."/>
            <person name="Westerberg I."/>
            <person name="Brannstrom I.O."/>
            <person name="Guillou S."/>
            <person name="Cros-Aarteil S."/>
            <person name="Calhoun S."/>
            <person name="Kuo A."/>
            <person name="Mondo S."/>
            <person name="Pangilinan J."/>
            <person name="Riley R."/>
            <person name="Labutti K."/>
            <person name="Andreopoulos B."/>
            <person name="Lipzen A."/>
            <person name="Chen C."/>
            <person name="Yanf M."/>
            <person name="Daum C."/>
            <person name="Ng V."/>
            <person name="Clum A."/>
            <person name="Steindorff A."/>
            <person name="Ohm R."/>
            <person name="Martin F."/>
            <person name="Silar P."/>
            <person name="Natvig D."/>
            <person name="Lalanne C."/>
            <person name="Gautier V."/>
            <person name="Ament-Velasquez S.L."/>
            <person name="Kruys A."/>
            <person name="Hutchinson M.I."/>
            <person name="Powell A.J."/>
            <person name="Barry K."/>
            <person name="Miller A.N."/>
            <person name="Grigoriev I.V."/>
            <person name="Debuchy R."/>
            <person name="Gladieux P."/>
            <person name="Thoren M.H."/>
            <person name="Johannesson H."/>
        </authorList>
    </citation>
    <scope>NUCLEOTIDE SEQUENCE</scope>
    <source>
        <strain evidence="2">CBS 955.72</strain>
    </source>
</reference>
<sequence>MPCRPKAWQPGGGVAFDQGARVIAWAQQPRKQQPAEPHSFWVQPTPPQPSPVPLFWPRRVICPTREKVTIRYPAMRSQSQPPSVGERESSFSLASKTSPPPNARQGAASNGRNNEAVPPPWAATKLARGQPRRRPQELRISNGTTPIPPPQTRLSGHPGVPTPRR</sequence>
<comment type="caution">
    <text evidence="2">The sequence shown here is derived from an EMBL/GenBank/DDBJ whole genome shotgun (WGS) entry which is preliminary data.</text>
</comment>
<gene>
    <name evidence="2" type="ORF">B0T25DRAFT_550469</name>
</gene>
<dbReference type="EMBL" id="JAUIQD010000006">
    <property type="protein sequence ID" value="KAK3345827.1"/>
    <property type="molecule type" value="Genomic_DNA"/>
</dbReference>
<protein>
    <submittedName>
        <fullName evidence="2">Uncharacterized protein</fullName>
    </submittedName>
</protein>
<feature type="region of interest" description="Disordered" evidence="1">
    <location>
        <begin position="26"/>
        <end position="55"/>
    </location>
</feature>
<evidence type="ECO:0000313" key="3">
    <source>
        <dbReference type="Proteomes" id="UP001275084"/>
    </source>
</evidence>
<organism evidence="2 3">
    <name type="scientific">Lasiosphaeria hispida</name>
    <dbReference type="NCBI Taxonomy" id="260671"/>
    <lineage>
        <taxon>Eukaryota</taxon>
        <taxon>Fungi</taxon>
        <taxon>Dikarya</taxon>
        <taxon>Ascomycota</taxon>
        <taxon>Pezizomycotina</taxon>
        <taxon>Sordariomycetes</taxon>
        <taxon>Sordariomycetidae</taxon>
        <taxon>Sordariales</taxon>
        <taxon>Lasiosphaeriaceae</taxon>
        <taxon>Lasiosphaeria</taxon>
    </lineage>
</organism>
<accession>A0AAJ0MA72</accession>
<keyword evidence="3" id="KW-1185">Reference proteome</keyword>
<feature type="compositionally biased region" description="Pro residues" evidence="1">
    <location>
        <begin position="44"/>
        <end position="54"/>
    </location>
</feature>
<feature type="region of interest" description="Disordered" evidence="1">
    <location>
        <begin position="72"/>
        <end position="165"/>
    </location>
</feature>
<reference evidence="2" key="1">
    <citation type="journal article" date="2023" name="Mol. Phylogenet. Evol.">
        <title>Genome-scale phylogeny and comparative genomics of the fungal order Sordariales.</title>
        <authorList>
            <person name="Hensen N."/>
            <person name="Bonometti L."/>
            <person name="Westerberg I."/>
            <person name="Brannstrom I.O."/>
            <person name="Guillou S."/>
            <person name="Cros-Aarteil S."/>
            <person name="Calhoun S."/>
            <person name="Haridas S."/>
            <person name="Kuo A."/>
            <person name="Mondo S."/>
            <person name="Pangilinan J."/>
            <person name="Riley R."/>
            <person name="LaButti K."/>
            <person name="Andreopoulos B."/>
            <person name="Lipzen A."/>
            <person name="Chen C."/>
            <person name="Yan M."/>
            <person name="Daum C."/>
            <person name="Ng V."/>
            <person name="Clum A."/>
            <person name="Steindorff A."/>
            <person name="Ohm R.A."/>
            <person name="Martin F."/>
            <person name="Silar P."/>
            <person name="Natvig D.O."/>
            <person name="Lalanne C."/>
            <person name="Gautier V."/>
            <person name="Ament-Velasquez S.L."/>
            <person name="Kruys A."/>
            <person name="Hutchinson M.I."/>
            <person name="Powell A.J."/>
            <person name="Barry K."/>
            <person name="Miller A.N."/>
            <person name="Grigoriev I.V."/>
            <person name="Debuchy R."/>
            <person name="Gladieux P."/>
            <person name="Hiltunen Thoren M."/>
            <person name="Johannesson H."/>
        </authorList>
    </citation>
    <scope>NUCLEOTIDE SEQUENCE</scope>
    <source>
        <strain evidence="2">CBS 955.72</strain>
    </source>
</reference>
<name>A0AAJ0MA72_9PEZI</name>
<evidence type="ECO:0000313" key="2">
    <source>
        <dbReference type="EMBL" id="KAK3345827.1"/>
    </source>
</evidence>
<dbReference type="AlphaFoldDB" id="A0AAJ0MA72"/>
<dbReference type="Proteomes" id="UP001275084">
    <property type="component" value="Unassembled WGS sequence"/>
</dbReference>
<evidence type="ECO:0000256" key="1">
    <source>
        <dbReference type="SAM" id="MobiDB-lite"/>
    </source>
</evidence>
<proteinExistence type="predicted"/>